<accession>A0A151B040</accession>
<dbReference type="InterPro" id="IPR011646">
    <property type="entry name" value="KAP_P-loop"/>
</dbReference>
<dbReference type="InterPro" id="IPR027417">
    <property type="entry name" value="P-loop_NTPase"/>
</dbReference>
<dbReference type="Proteomes" id="UP000075531">
    <property type="component" value="Unassembled WGS sequence"/>
</dbReference>
<dbReference type="EMBL" id="LTBA01000034">
    <property type="protein sequence ID" value="KYH33271.1"/>
    <property type="molecule type" value="Genomic_DNA"/>
</dbReference>
<proteinExistence type="predicted"/>
<keyword evidence="3" id="KW-1185">Reference proteome</keyword>
<reference evidence="2 3" key="1">
    <citation type="submission" date="2016-02" db="EMBL/GenBank/DDBJ databases">
        <title>Genome sequence of Clostridium tepidiprofundi DSM 19306.</title>
        <authorList>
            <person name="Poehlein A."/>
            <person name="Daniel R."/>
        </authorList>
    </citation>
    <scope>NUCLEOTIDE SEQUENCE [LARGE SCALE GENOMIC DNA]</scope>
    <source>
        <strain evidence="2 3">DSM 19306</strain>
    </source>
</reference>
<dbReference type="Gene3D" id="3.40.50.300">
    <property type="entry name" value="P-loop containing nucleotide triphosphate hydrolases"/>
    <property type="match status" value="1"/>
</dbReference>
<gene>
    <name evidence="2" type="ORF">CLTEP_21640</name>
</gene>
<protein>
    <recommendedName>
        <fullName evidence="1">KAP NTPase domain-containing protein</fullName>
    </recommendedName>
</protein>
<dbReference type="AlphaFoldDB" id="A0A151B040"/>
<dbReference type="SUPFAM" id="SSF52540">
    <property type="entry name" value="P-loop containing nucleoside triphosphate hydrolases"/>
    <property type="match status" value="1"/>
</dbReference>
<name>A0A151B040_9CLOT</name>
<feature type="domain" description="KAP NTPase" evidence="1">
    <location>
        <begin position="20"/>
        <end position="150"/>
    </location>
</feature>
<dbReference type="RefSeq" id="WP_066826602.1">
    <property type="nucleotide sequence ID" value="NZ_LTBA01000034.1"/>
</dbReference>
<organism evidence="2 3">
    <name type="scientific">Clostridium tepidiprofundi DSM 19306</name>
    <dbReference type="NCBI Taxonomy" id="1121338"/>
    <lineage>
        <taxon>Bacteria</taxon>
        <taxon>Bacillati</taxon>
        <taxon>Bacillota</taxon>
        <taxon>Clostridia</taxon>
        <taxon>Eubacteriales</taxon>
        <taxon>Clostridiaceae</taxon>
        <taxon>Clostridium</taxon>
    </lineage>
</organism>
<dbReference type="Pfam" id="PF07693">
    <property type="entry name" value="KAP_NTPase"/>
    <property type="match status" value="1"/>
</dbReference>
<evidence type="ECO:0000313" key="2">
    <source>
        <dbReference type="EMBL" id="KYH33271.1"/>
    </source>
</evidence>
<sequence>MKGKVKHYFPGGNTSKGFYSLYRYIMPQNKAKRIFCIKGGPGTGKSSFMKKIGEYYNEKGYDIEYQHCSSDNNSLDGVVIKGLNVVFLDGTAPHVVDPINPGAVDEILNMGEYWNEEGFQKYRNNVIEMNKEVGKTFKRAYKYIAAAKLVHDDWCSYYNDNLNYSKLNLMSEYLKEEILNKKIDLPGSERHMFATAFTPDGIVTFIENLSADLNTKYVLSGPPTIGKHIILEYLLQEGLKRGYYIEVLHSPLIPDRIEHLLFPEIGTAILTSNEINNKNFNGHEINLENMINTNLIKKYNSQIEESKNEFYSLLNKGLDSIFKAKTIHDKLETYYVPNMKFEEIDKLFENIIARISKYETELKK</sequence>
<dbReference type="STRING" id="1121338.CLTEP_21640"/>
<dbReference type="PATRIC" id="fig|1121338.3.peg.2254"/>
<dbReference type="OrthoDB" id="9781752at2"/>
<comment type="caution">
    <text evidence="2">The sequence shown here is derived from an EMBL/GenBank/DDBJ whole genome shotgun (WGS) entry which is preliminary data.</text>
</comment>
<evidence type="ECO:0000259" key="1">
    <source>
        <dbReference type="Pfam" id="PF07693"/>
    </source>
</evidence>
<evidence type="ECO:0000313" key="3">
    <source>
        <dbReference type="Proteomes" id="UP000075531"/>
    </source>
</evidence>